<feature type="domain" description="4Fe-4S ferredoxin-type" evidence="5">
    <location>
        <begin position="369"/>
        <end position="400"/>
    </location>
</feature>
<dbReference type="PANTHER" id="PTHR11748">
    <property type="entry name" value="D-LACTATE DEHYDROGENASE"/>
    <property type="match status" value="1"/>
</dbReference>
<dbReference type="Pfam" id="PF02754">
    <property type="entry name" value="CCG"/>
    <property type="match status" value="1"/>
</dbReference>
<dbReference type="InterPro" id="IPR009051">
    <property type="entry name" value="Helical_ferredxn"/>
</dbReference>
<dbReference type="Gene3D" id="1.10.1060.10">
    <property type="entry name" value="Alpha-helical ferredoxin"/>
    <property type="match status" value="1"/>
</dbReference>
<dbReference type="GO" id="GO:0050660">
    <property type="term" value="F:flavin adenine dinucleotide binding"/>
    <property type="evidence" value="ECO:0007669"/>
    <property type="project" value="InterPro"/>
</dbReference>
<proteinExistence type="predicted"/>
<dbReference type="InterPro" id="IPR004017">
    <property type="entry name" value="Cys_rich_dom"/>
</dbReference>
<organism evidence="6">
    <name type="scientific">hydrothermal vent metagenome</name>
    <dbReference type="NCBI Taxonomy" id="652676"/>
    <lineage>
        <taxon>unclassified sequences</taxon>
        <taxon>metagenomes</taxon>
        <taxon>ecological metagenomes</taxon>
    </lineage>
</organism>
<dbReference type="SUPFAM" id="SSF55103">
    <property type="entry name" value="FAD-linked oxidases, C-terminal domain"/>
    <property type="match status" value="1"/>
</dbReference>
<dbReference type="FunFam" id="1.10.45.10:FF:000001">
    <property type="entry name" value="D-lactate dehydrogenase mitochondrial"/>
    <property type="match status" value="1"/>
</dbReference>
<dbReference type="AlphaFoldDB" id="A0A3B0TM23"/>
<evidence type="ECO:0000313" key="6">
    <source>
        <dbReference type="EMBL" id="VAW14417.1"/>
    </source>
</evidence>
<dbReference type="PROSITE" id="PS51379">
    <property type="entry name" value="4FE4S_FER_2"/>
    <property type="match status" value="1"/>
</dbReference>
<comment type="cofactor">
    <cofactor evidence="1">
        <name>FAD</name>
        <dbReference type="ChEBI" id="CHEBI:57692"/>
    </cofactor>
</comment>
<dbReference type="PANTHER" id="PTHR11748:SF111">
    <property type="entry name" value="D-LACTATE DEHYDROGENASE, MITOCHONDRIAL-RELATED"/>
    <property type="match status" value="1"/>
</dbReference>
<dbReference type="InterPro" id="IPR004113">
    <property type="entry name" value="FAD-bd_oxidored_4_C"/>
</dbReference>
<dbReference type="GO" id="GO:0051536">
    <property type="term" value="F:iron-sulfur cluster binding"/>
    <property type="evidence" value="ECO:0007669"/>
    <property type="project" value="InterPro"/>
</dbReference>
<evidence type="ECO:0000256" key="2">
    <source>
        <dbReference type="ARBA" id="ARBA00022630"/>
    </source>
</evidence>
<evidence type="ECO:0000256" key="1">
    <source>
        <dbReference type="ARBA" id="ARBA00001974"/>
    </source>
</evidence>
<keyword evidence="3" id="KW-0274">FAD</keyword>
<dbReference type="GO" id="GO:1903457">
    <property type="term" value="P:lactate catabolic process"/>
    <property type="evidence" value="ECO:0007669"/>
    <property type="project" value="TreeGrafter"/>
</dbReference>
<dbReference type="InterPro" id="IPR017900">
    <property type="entry name" value="4Fe4S_Fe_S_CS"/>
</dbReference>
<dbReference type="GO" id="GO:0008720">
    <property type="term" value="F:D-lactate dehydrogenase (NAD+) activity"/>
    <property type="evidence" value="ECO:0007669"/>
    <property type="project" value="TreeGrafter"/>
</dbReference>
<gene>
    <name evidence="6" type="ORF">MNBD_ALPHA11-1764</name>
</gene>
<evidence type="ECO:0000256" key="3">
    <source>
        <dbReference type="ARBA" id="ARBA00022827"/>
    </source>
</evidence>
<dbReference type="EMBL" id="UOEQ01000035">
    <property type="protein sequence ID" value="VAW14417.1"/>
    <property type="molecule type" value="Genomic_DNA"/>
</dbReference>
<keyword evidence="2" id="KW-0285">Flavoprotein</keyword>
<reference evidence="6" key="1">
    <citation type="submission" date="2018-06" db="EMBL/GenBank/DDBJ databases">
        <authorList>
            <person name="Zhirakovskaya E."/>
        </authorList>
    </citation>
    <scope>NUCLEOTIDE SEQUENCE</scope>
</reference>
<name>A0A3B0TM23_9ZZZZ</name>
<dbReference type="InterPro" id="IPR017896">
    <property type="entry name" value="4Fe4S_Fe-S-bd"/>
</dbReference>
<sequence>TMSDISIILADGTCLDSSSTSSRENFGNKRPDIINGLKELSAIIHSDKQLLDLITRKYEIKNTVGYSLNALIDFNDPINMLTHLLVGSEGTLGFVTSVTYNSVDDHPHKATALVPFASNHMAAKGVQALHKVGVSAAEFMERKALAKVEHLPAMAAFKHILGENSPAVLIEIMADSDQKLNLEINAAIKAMQKIGTLSTPDFTKDPNIQSGLWDIRKGMFASVGAIRPKGSLMLTEDLAVPIDRLADVVDDLRFLLDKHQYHEGVIFGHALAGNLHFQMHGDFTQESELRRFADLGADLSDLISIKYKGSLKAEHGTGRAIAPFVEAEWGKKAYEIMHQIKQLLDPQNILNPGVLLNDNKNAHIQNTKHMVTSDDLVDLCVECGVCEPVCPSAGFTLTPRQRIAVNREQAHLENSGENNRLLSELNFGFSSAVMDTCAGCSLCATLCPIGIDTGAMVLNKRSQQTSSLSKRIAALAAANTPLVENISKIALSSLRLLPSDLSKNLPTPPQKPKRGEINHQDKSKDVIYFPACPSRIFGAAKTSLDLLPLTKAMPILLKRAGFNPILPNKTQGLCCGQPFVSKGFPKEAKQVGEKLGVALNEIKNNRQIKIITDASTCAKHMNQNDLQTIDSVEFLLKEVVPRLEHIRPIENLAVHLNCASKTTKGSSHTKTLAQICSKNIAVLNSVTCCGYAGDKGIFQPKLNAHALRFAAIDLPENCKIGISTVSTCAIGLTKHLQIPFVSLASILEYVSRSKS</sequence>
<dbReference type="Gene3D" id="1.10.45.10">
    <property type="entry name" value="Vanillyl-alcohol Oxidase, Chain A, domain 4"/>
    <property type="match status" value="1"/>
</dbReference>
<protein>
    <submittedName>
        <fullName evidence="6">Predicted D-lactate dehydrogenase, Fe-S protein, FAD/FMN-containing</fullName>
    </submittedName>
</protein>
<dbReference type="InterPro" id="IPR016164">
    <property type="entry name" value="FAD-linked_Oxase-like_C"/>
</dbReference>
<accession>A0A3B0TM23</accession>
<dbReference type="PROSITE" id="PS00198">
    <property type="entry name" value="4FE4S_FER_1"/>
    <property type="match status" value="2"/>
</dbReference>
<dbReference type="InterPro" id="IPR016171">
    <property type="entry name" value="Vanillyl_alc_oxidase_C-sub2"/>
</dbReference>
<dbReference type="SUPFAM" id="SSF46548">
    <property type="entry name" value="alpha-helical ferredoxin"/>
    <property type="match status" value="1"/>
</dbReference>
<dbReference type="Pfam" id="PF13183">
    <property type="entry name" value="Fer4_8"/>
    <property type="match status" value="1"/>
</dbReference>
<dbReference type="InterPro" id="IPR036318">
    <property type="entry name" value="FAD-bd_PCMH-like_sf"/>
</dbReference>
<keyword evidence="4" id="KW-0560">Oxidoreductase</keyword>
<dbReference type="Pfam" id="PF02913">
    <property type="entry name" value="FAD-oxidase_C"/>
    <property type="match status" value="1"/>
</dbReference>
<evidence type="ECO:0000256" key="4">
    <source>
        <dbReference type="ARBA" id="ARBA00023002"/>
    </source>
</evidence>
<dbReference type="GO" id="GO:0004458">
    <property type="term" value="F:D-lactate dehydrogenase (cytochrome) activity"/>
    <property type="evidence" value="ECO:0007669"/>
    <property type="project" value="TreeGrafter"/>
</dbReference>
<dbReference type="SUPFAM" id="SSF56176">
    <property type="entry name" value="FAD-binding/transporter-associated domain-like"/>
    <property type="match status" value="1"/>
</dbReference>
<feature type="non-terminal residue" evidence="6">
    <location>
        <position position="1"/>
    </location>
</feature>
<dbReference type="Gene3D" id="3.30.70.2740">
    <property type="match status" value="1"/>
</dbReference>
<evidence type="ECO:0000259" key="5">
    <source>
        <dbReference type="PROSITE" id="PS51379"/>
    </source>
</evidence>